<evidence type="ECO:0008006" key="8">
    <source>
        <dbReference type="Google" id="ProtNLM"/>
    </source>
</evidence>
<proteinExistence type="predicted"/>
<organism evidence="6 7">
    <name type="scientific">Sporosarcina newyorkensis</name>
    <dbReference type="NCBI Taxonomy" id="759851"/>
    <lineage>
        <taxon>Bacteria</taxon>
        <taxon>Bacillati</taxon>
        <taxon>Bacillota</taxon>
        <taxon>Bacilli</taxon>
        <taxon>Bacillales</taxon>
        <taxon>Caryophanaceae</taxon>
        <taxon>Sporosarcina</taxon>
    </lineage>
</organism>
<dbReference type="Pfam" id="PF09685">
    <property type="entry name" value="MamF_MmsF"/>
    <property type="match status" value="1"/>
</dbReference>
<name>A0A1T4YLT5_9BACL</name>
<evidence type="ECO:0000313" key="6">
    <source>
        <dbReference type="EMBL" id="SKB02231.1"/>
    </source>
</evidence>
<feature type="transmembrane region" description="Helical" evidence="5">
    <location>
        <begin position="12"/>
        <end position="32"/>
    </location>
</feature>
<dbReference type="EMBL" id="FUYJ01000006">
    <property type="protein sequence ID" value="SKB02231.1"/>
    <property type="molecule type" value="Genomic_DNA"/>
</dbReference>
<keyword evidence="4 5" id="KW-0472">Membrane</keyword>
<evidence type="ECO:0000256" key="5">
    <source>
        <dbReference type="SAM" id="Phobius"/>
    </source>
</evidence>
<comment type="subcellular location">
    <subcellularLocation>
        <location evidence="1">Membrane</location>
        <topology evidence="1">Multi-pass membrane protein</topology>
    </subcellularLocation>
</comment>
<keyword evidence="7" id="KW-1185">Reference proteome</keyword>
<gene>
    <name evidence="6" type="ORF">SAMN04244570_2874</name>
</gene>
<feature type="transmembrane region" description="Helical" evidence="5">
    <location>
        <begin position="71"/>
        <end position="90"/>
    </location>
</feature>
<keyword evidence="2 5" id="KW-0812">Transmembrane</keyword>
<feature type="transmembrane region" description="Helical" evidence="5">
    <location>
        <begin position="48"/>
        <end position="65"/>
    </location>
</feature>
<keyword evidence="3 5" id="KW-1133">Transmembrane helix</keyword>
<evidence type="ECO:0000313" key="7">
    <source>
        <dbReference type="Proteomes" id="UP000190042"/>
    </source>
</evidence>
<evidence type="ECO:0000256" key="3">
    <source>
        <dbReference type="ARBA" id="ARBA00022989"/>
    </source>
</evidence>
<dbReference type="AlphaFoldDB" id="A0A1T4YLT5"/>
<accession>A0A1T4YLT5</accession>
<dbReference type="Proteomes" id="UP000190042">
    <property type="component" value="Unassembled WGS sequence"/>
</dbReference>
<evidence type="ECO:0000256" key="4">
    <source>
        <dbReference type="ARBA" id="ARBA00023136"/>
    </source>
</evidence>
<dbReference type="InterPro" id="IPR019109">
    <property type="entry name" value="MamF_MmsF"/>
</dbReference>
<reference evidence="7" key="1">
    <citation type="submission" date="2017-02" db="EMBL/GenBank/DDBJ databases">
        <authorList>
            <person name="Varghese N."/>
            <person name="Submissions S."/>
        </authorList>
    </citation>
    <scope>NUCLEOTIDE SEQUENCE [LARGE SCALE GENOMIC DNA]</scope>
    <source>
        <strain evidence="7">DSM 23966</strain>
    </source>
</reference>
<evidence type="ECO:0000256" key="2">
    <source>
        <dbReference type="ARBA" id="ARBA00022692"/>
    </source>
</evidence>
<evidence type="ECO:0000256" key="1">
    <source>
        <dbReference type="ARBA" id="ARBA00004141"/>
    </source>
</evidence>
<protein>
    <recommendedName>
        <fullName evidence="8">DUF4870 domain-containing protein</fullName>
    </recommendedName>
</protein>
<dbReference type="RefSeq" id="WP_078818101.1">
    <property type="nucleotide sequence ID" value="NZ_FUYJ01000006.1"/>
</dbReference>
<sequence length="117" mass="13819">MNKPLKKEIFSVQLMLVVSLLLGVIPPLIMFLMTRKKNLYYCESSRKALNFHLTIFPLFIISSLLPAWVKYALLAIETLIIMYAIIRIAFQKTYYYPAIPYIKSKEENIEKRYSHVR</sequence>